<keyword evidence="2" id="KW-0408">Iron</keyword>
<dbReference type="EMBL" id="WIVE01000004">
    <property type="protein sequence ID" value="MQX35489.1"/>
    <property type="molecule type" value="Genomic_DNA"/>
</dbReference>
<comment type="similarity">
    <text evidence="1 3">Belongs to the pirin family.</text>
</comment>
<dbReference type="OrthoDB" id="9780903at2"/>
<keyword evidence="7" id="KW-1185">Reference proteome</keyword>
<keyword evidence="6" id="KW-0223">Dioxygenase</keyword>
<dbReference type="CDD" id="cd02909">
    <property type="entry name" value="cupin_pirin_N"/>
    <property type="match status" value="1"/>
</dbReference>
<dbReference type="Proteomes" id="UP000434582">
    <property type="component" value="Unassembled WGS sequence"/>
</dbReference>
<name>A0A7X1ZBI3_9PROT</name>
<dbReference type="InterPro" id="IPR012093">
    <property type="entry name" value="Pirin"/>
</dbReference>
<dbReference type="InterPro" id="IPR003829">
    <property type="entry name" value="Pirin_N_dom"/>
</dbReference>
<evidence type="ECO:0000313" key="6">
    <source>
        <dbReference type="EMBL" id="MQX35489.1"/>
    </source>
</evidence>
<dbReference type="PANTHER" id="PTHR13903">
    <property type="entry name" value="PIRIN-RELATED"/>
    <property type="match status" value="1"/>
</dbReference>
<evidence type="ECO:0000256" key="1">
    <source>
        <dbReference type="ARBA" id="ARBA00008416"/>
    </source>
</evidence>
<feature type="binding site" evidence="2">
    <location>
        <position position="72"/>
    </location>
    <ligand>
        <name>Fe cation</name>
        <dbReference type="ChEBI" id="CHEBI:24875"/>
    </ligand>
</feature>
<dbReference type="Gene3D" id="2.60.120.10">
    <property type="entry name" value="Jelly Rolls"/>
    <property type="match status" value="2"/>
</dbReference>
<comment type="cofactor">
    <cofactor evidence="2">
        <name>Fe cation</name>
        <dbReference type="ChEBI" id="CHEBI:24875"/>
    </cofactor>
    <text evidence="2">Binds 1 Fe cation per subunit.</text>
</comment>
<dbReference type="InterPro" id="IPR011051">
    <property type="entry name" value="RmlC_Cupin_sf"/>
</dbReference>
<dbReference type="SUPFAM" id="SSF51182">
    <property type="entry name" value="RmlC-like cupins"/>
    <property type="match status" value="1"/>
</dbReference>
<keyword evidence="6" id="KW-0560">Oxidoreductase</keyword>
<sequence length="291" mass="30833">MTLDPLARAPTAPPAERRLARVVPGVAASDGAGVKLTRMIGTRALDMLDPFLMLDVLHSDNPHDYIAGFPPHPHRGFETVTYLMAGRVEHRDTLGNAGVIETGGVQWMTAGRGIVHSEMPVQENGLLWGIQLWVNLPAHLKMQDPGYREFPAASIPEETRADGTRLRVVAGTTSEGTAGPVQGVVTDPLFLDVTVPAGGVLREPIPDGHAAFVLMLEGTATIGGDSLAAGRLGVLGPNGTDLALHAGPDGARALVVHARRLDEPVARGGPFVMTTEAEIHQAIRDYQAGRF</sequence>
<feature type="binding site" evidence="2">
    <location>
        <position position="74"/>
    </location>
    <ligand>
        <name>Fe cation</name>
        <dbReference type="ChEBI" id="CHEBI:24875"/>
    </ligand>
</feature>
<dbReference type="CDD" id="cd02247">
    <property type="entry name" value="cupin_pirin_C"/>
    <property type="match status" value="1"/>
</dbReference>
<feature type="domain" description="Pirin N-terminal" evidence="4">
    <location>
        <begin position="34"/>
        <end position="134"/>
    </location>
</feature>
<keyword evidence="2" id="KW-0479">Metal-binding</keyword>
<feature type="binding site" evidence="2">
    <location>
        <position position="118"/>
    </location>
    <ligand>
        <name>Fe cation</name>
        <dbReference type="ChEBI" id="CHEBI:24875"/>
    </ligand>
</feature>
<dbReference type="PANTHER" id="PTHR13903:SF8">
    <property type="entry name" value="PIRIN"/>
    <property type="match status" value="1"/>
</dbReference>
<evidence type="ECO:0000313" key="7">
    <source>
        <dbReference type="Proteomes" id="UP000434582"/>
    </source>
</evidence>
<dbReference type="InterPro" id="IPR014710">
    <property type="entry name" value="RmlC-like_jellyroll"/>
</dbReference>
<dbReference type="Pfam" id="PF05726">
    <property type="entry name" value="Pirin_C"/>
    <property type="match status" value="1"/>
</dbReference>
<dbReference type="GO" id="GO:0051213">
    <property type="term" value="F:dioxygenase activity"/>
    <property type="evidence" value="ECO:0007669"/>
    <property type="project" value="UniProtKB-KW"/>
</dbReference>
<dbReference type="GO" id="GO:0046872">
    <property type="term" value="F:metal ion binding"/>
    <property type="evidence" value="ECO:0007669"/>
    <property type="project" value="UniProtKB-KW"/>
</dbReference>
<reference evidence="6 7" key="1">
    <citation type="submission" date="2019-10" db="EMBL/GenBank/DDBJ databases">
        <title>Draft whole-genome sequence of the purple nonsulfur photosynthetic bacterium Roseospira navarrensis DSM 15114.</title>
        <authorList>
            <person name="Kyndt J.A."/>
            <person name="Meyer T.E."/>
        </authorList>
    </citation>
    <scope>NUCLEOTIDE SEQUENCE [LARGE SCALE GENOMIC DNA]</scope>
    <source>
        <strain evidence="6 7">DSM 15114</strain>
    </source>
</reference>
<accession>A0A7X1ZBI3</accession>
<feature type="binding site" evidence="2">
    <location>
        <position position="116"/>
    </location>
    <ligand>
        <name>Fe cation</name>
        <dbReference type="ChEBI" id="CHEBI:24875"/>
    </ligand>
</feature>
<dbReference type="InterPro" id="IPR008778">
    <property type="entry name" value="Pirin_C_dom"/>
</dbReference>
<organism evidence="6 7">
    <name type="scientific">Roseospira navarrensis</name>
    <dbReference type="NCBI Taxonomy" id="140058"/>
    <lineage>
        <taxon>Bacteria</taxon>
        <taxon>Pseudomonadati</taxon>
        <taxon>Pseudomonadota</taxon>
        <taxon>Alphaproteobacteria</taxon>
        <taxon>Rhodospirillales</taxon>
        <taxon>Rhodospirillaceae</taxon>
        <taxon>Roseospira</taxon>
    </lineage>
</organism>
<dbReference type="Pfam" id="PF02678">
    <property type="entry name" value="Pirin"/>
    <property type="match status" value="1"/>
</dbReference>
<evidence type="ECO:0000259" key="5">
    <source>
        <dbReference type="Pfam" id="PF05726"/>
    </source>
</evidence>
<proteinExistence type="inferred from homology"/>
<dbReference type="AlphaFoldDB" id="A0A7X1ZBI3"/>
<feature type="domain" description="Pirin C-terminal" evidence="5">
    <location>
        <begin position="191"/>
        <end position="291"/>
    </location>
</feature>
<gene>
    <name evidence="6" type="ORF">GHC57_03045</name>
</gene>
<dbReference type="PIRSF" id="PIRSF006232">
    <property type="entry name" value="Pirin"/>
    <property type="match status" value="1"/>
</dbReference>
<protein>
    <submittedName>
        <fullName evidence="6">Quercetin 2,3-dioxygenase</fullName>
    </submittedName>
</protein>
<comment type="caution">
    <text evidence="6">The sequence shown here is derived from an EMBL/GenBank/DDBJ whole genome shotgun (WGS) entry which is preliminary data.</text>
</comment>
<evidence type="ECO:0000259" key="4">
    <source>
        <dbReference type="Pfam" id="PF02678"/>
    </source>
</evidence>
<dbReference type="RefSeq" id="WP_153341023.1">
    <property type="nucleotide sequence ID" value="NZ_WIVE01000004.1"/>
</dbReference>
<evidence type="ECO:0000256" key="2">
    <source>
        <dbReference type="PIRSR" id="PIRSR006232-1"/>
    </source>
</evidence>
<evidence type="ECO:0000256" key="3">
    <source>
        <dbReference type="RuleBase" id="RU003457"/>
    </source>
</evidence>